<feature type="non-terminal residue" evidence="1">
    <location>
        <position position="58"/>
    </location>
</feature>
<proteinExistence type="predicted"/>
<evidence type="ECO:0000313" key="2">
    <source>
        <dbReference type="Proteomes" id="UP001516400"/>
    </source>
</evidence>
<evidence type="ECO:0000313" key="1">
    <source>
        <dbReference type="EMBL" id="KAL3286224.1"/>
    </source>
</evidence>
<keyword evidence="2" id="KW-1185">Reference proteome</keyword>
<sequence>MENIIGDMIIDTLDLRDDMTQEYLSILYEQGDRIYKLHYNLHQKRGQQNLMLGSYFSE</sequence>
<dbReference type="Proteomes" id="UP001516400">
    <property type="component" value="Unassembled WGS sequence"/>
</dbReference>
<organism evidence="1 2">
    <name type="scientific">Cryptolaemus montrouzieri</name>
    <dbReference type="NCBI Taxonomy" id="559131"/>
    <lineage>
        <taxon>Eukaryota</taxon>
        <taxon>Metazoa</taxon>
        <taxon>Ecdysozoa</taxon>
        <taxon>Arthropoda</taxon>
        <taxon>Hexapoda</taxon>
        <taxon>Insecta</taxon>
        <taxon>Pterygota</taxon>
        <taxon>Neoptera</taxon>
        <taxon>Endopterygota</taxon>
        <taxon>Coleoptera</taxon>
        <taxon>Polyphaga</taxon>
        <taxon>Cucujiformia</taxon>
        <taxon>Coccinelloidea</taxon>
        <taxon>Coccinellidae</taxon>
        <taxon>Scymninae</taxon>
        <taxon>Scymnini</taxon>
        <taxon>Cryptolaemus</taxon>
    </lineage>
</organism>
<dbReference type="AlphaFoldDB" id="A0ABD2P5X8"/>
<dbReference type="EMBL" id="JABFTP020000185">
    <property type="protein sequence ID" value="KAL3286224.1"/>
    <property type="molecule type" value="Genomic_DNA"/>
</dbReference>
<protein>
    <submittedName>
        <fullName evidence="1">Uncharacterized protein</fullName>
    </submittedName>
</protein>
<reference evidence="1 2" key="1">
    <citation type="journal article" date="2021" name="BMC Biol.">
        <title>Horizontally acquired antibacterial genes associated with adaptive radiation of ladybird beetles.</title>
        <authorList>
            <person name="Li H.S."/>
            <person name="Tang X.F."/>
            <person name="Huang Y.H."/>
            <person name="Xu Z.Y."/>
            <person name="Chen M.L."/>
            <person name="Du X.Y."/>
            <person name="Qiu B.Y."/>
            <person name="Chen P.T."/>
            <person name="Zhang W."/>
            <person name="Slipinski A."/>
            <person name="Escalona H.E."/>
            <person name="Waterhouse R.M."/>
            <person name="Zwick A."/>
            <person name="Pang H."/>
        </authorList>
    </citation>
    <scope>NUCLEOTIDE SEQUENCE [LARGE SCALE GENOMIC DNA]</scope>
    <source>
        <strain evidence="1">SYSU2018</strain>
    </source>
</reference>
<gene>
    <name evidence="1" type="ORF">HHI36_000735</name>
</gene>
<accession>A0ABD2P5X8</accession>
<name>A0ABD2P5X8_9CUCU</name>
<comment type="caution">
    <text evidence="1">The sequence shown here is derived from an EMBL/GenBank/DDBJ whole genome shotgun (WGS) entry which is preliminary data.</text>
</comment>